<sequence length="501" mass="56296">MLKDYYDVIIVGSGLAGLYTALNLNKELRIAILSKGEMSESNSNLAQGGIAACIKDDDDFSYHIEDALIAGSHLNDKEKLETMIQEAPQNIKNLIELGVNFDKDSDGNIMTTMEGGHSKRRVLHAGGDATGKEIMKALKEEVTKMHNITVWENTFAVDIIKKDDICVGLQVICNRKTYNLFSKFVVLATGGIGSLYKDSTNPTIATGDGIAIGYRAGCILNDMEFIQFHPTALYTKNEGKKFLISEAVRGEGAFLRNKYGERFMLNIHPKGELASRDIVSQNIYKEMRDTNSEYVYIDITHKDKDYLQNRFPNIYKKCLENGFDMSKDYIPVIPVEHYFIGGIVTDINGRTNIENLYACGECANTGVHGANRLASNSLLECIVFGKRIANHINFNKDNVQVQEVNKTDEVNIKKRKVDNIVEDIKYLVRNIMSDYVGIVRTEVGLIKANEIITRMLEAISNKRNYSIDYLEVINMLTVVKLIIDSSLKRKESIGCYKIENI</sequence>
<dbReference type="InterPro" id="IPR015939">
    <property type="entry name" value="Fum_Rdtase/Succ_DH_flav-like_C"/>
</dbReference>
<protein>
    <recommendedName>
        <fullName evidence="5 11">L-aspartate oxidase</fullName>
        <ecNumber evidence="4 11">1.4.3.16</ecNumber>
    </recommendedName>
</protein>
<keyword evidence="6 13" id="KW-0285">Flavoprotein</keyword>
<dbReference type="SUPFAM" id="SSF46977">
    <property type="entry name" value="Succinate dehydrogenase/fumarate reductase flavoprotein C-terminal domain"/>
    <property type="match status" value="1"/>
</dbReference>
<evidence type="ECO:0000256" key="5">
    <source>
        <dbReference type="ARBA" id="ARBA00021901"/>
    </source>
</evidence>
<dbReference type="FunFam" id="3.90.700.10:FF:000002">
    <property type="entry name" value="L-aspartate oxidase"/>
    <property type="match status" value="1"/>
</dbReference>
<evidence type="ECO:0000256" key="12">
    <source>
        <dbReference type="PIRSR" id="PIRSR000171-1"/>
    </source>
</evidence>
<dbReference type="OrthoDB" id="9806724at2"/>
<dbReference type="Pfam" id="PF02910">
    <property type="entry name" value="Succ_DH_flav_C"/>
    <property type="match status" value="1"/>
</dbReference>
<evidence type="ECO:0000313" key="17">
    <source>
        <dbReference type="Proteomes" id="UP000013378"/>
    </source>
</evidence>
<evidence type="ECO:0000256" key="2">
    <source>
        <dbReference type="ARBA" id="ARBA00004950"/>
    </source>
</evidence>
<dbReference type="Pfam" id="PF00890">
    <property type="entry name" value="FAD_binding_2"/>
    <property type="match status" value="1"/>
</dbReference>
<evidence type="ECO:0000259" key="15">
    <source>
        <dbReference type="Pfam" id="PF02910"/>
    </source>
</evidence>
<dbReference type="UniPathway" id="UPA00253">
    <property type="reaction ID" value="UER00326"/>
</dbReference>
<dbReference type="Gene3D" id="3.50.50.60">
    <property type="entry name" value="FAD/NAD(P)-binding domain"/>
    <property type="match status" value="1"/>
</dbReference>
<dbReference type="InterPro" id="IPR003953">
    <property type="entry name" value="FAD-dep_OxRdtase_2_FAD-bd"/>
</dbReference>
<dbReference type="SUPFAM" id="SSF56425">
    <property type="entry name" value="Succinate dehydrogenase/fumarate reductase flavoprotein, catalytic domain"/>
    <property type="match status" value="1"/>
</dbReference>
<dbReference type="PIRSF" id="PIRSF000171">
    <property type="entry name" value="SDHA_APRA_LASPO"/>
    <property type="match status" value="1"/>
</dbReference>
<evidence type="ECO:0000259" key="14">
    <source>
        <dbReference type="Pfam" id="PF00890"/>
    </source>
</evidence>
<feature type="active site" description="Proton acceptor" evidence="12">
    <location>
        <position position="276"/>
    </location>
</feature>
<dbReference type="InterPro" id="IPR036188">
    <property type="entry name" value="FAD/NAD-bd_sf"/>
</dbReference>
<dbReference type="GO" id="GO:0005737">
    <property type="term" value="C:cytoplasm"/>
    <property type="evidence" value="ECO:0007669"/>
    <property type="project" value="UniProtKB-SubCell"/>
</dbReference>
<dbReference type="EC" id="1.4.3.16" evidence="4 11"/>
<dbReference type="eggNOG" id="COG0029">
    <property type="taxonomic scope" value="Bacteria"/>
</dbReference>
<dbReference type="GO" id="GO:0008734">
    <property type="term" value="F:L-aspartate oxidase activity"/>
    <property type="evidence" value="ECO:0007669"/>
    <property type="project" value="UniProtKB-UniRule"/>
</dbReference>
<evidence type="ECO:0000256" key="9">
    <source>
        <dbReference type="ARBA" id="ARBA00023002"/>
    </source>
</evidence>
<accession>R1AST1</accession>
<keyword evidence="7 13" id="KW-0662">Pyridine nucleotide biosynthesis</keyword>
<dbReference type="SUPFAM" id="SSF51905">
    <property type="entry name" value="FAD/NAD(P)-binding domain"/>
    <property type="match status" value="1"/>
</dbReference>
<dbReference type="Gene3D" id="3.90.700.10">
    <property type="entry name" value="Succinate dehydrogenase/fumarate reductase flavoprotein, catalytic domain"/>
    <property type="match status" value="1"/>
</dbReference>
<dbReference type="InterPro" id="IPR005288">
    <property type="entry name" value="NadB"/>
</dbReference>
<gene>
    <name evidence="16" type="ORF">L21TH_1740</name>
</gene>
<comment type="subcellular location">
    <subcellularLocation>
        <location evidence="13">Cytoplasm</location>
    </subcellularLocation>
</comment>
<evidence type="ECO:0000256" key="13">
    <source>
        <dbReference type="RuleBase" id="RU362049"/>
    </source>
</evidence>
<dbReference type="InterPro" id="IPR037099">
    <property type="entry name" value="Fum_R/Succ_DH_flav-like_C_sf"/>
</dbReference>
<dbReference type="EMBL" id="ARZA01000198">
    <property type="protein sequence ID" value="EOD00213.1"/>
    <property type="molecule type" value="Genomic_DNA"/>
</dbReference>
<keyword evidence="9 13" id="KW-0560">Oxidoreductase</keyword>
<dbReference type="PANTHER" id="PTHR42716:SF2">
    <property type="entry name" value="L-ASPARTATE OXIDASE, CHLOROPLASTIC"/>
    <property type="match status" value="1"/>
</dbReference>
<evidence type="ECO:0000256" key="6">
    <source>
        <dbReference type="ARBA" id="ARBA00022630"/>
    </source>
</evidence>
<dbReference type="GO" id="GO:0033765">
    <property type="term" value="F:steroid dehydrogenase activity, acting on the CH-CH group of donors"/>
    <property type="evidence" value="ECO:0007669"/>
    <property type="project" value="UniProtKB-ARBA"/>
</dbReference>
<dbReference type="NCBIfam" id="NF004820">
    <property type="entry name" value="PRK06175.1"/>
    <property type="match status" value="1"/>
</dbReference>
<keyword evidence="8 13" id="KW-0274">FAD</keyword>
<evidence type="ECO:0000256" key="1">
    <source>
        <dbReference type="ARBA" id="ARBA00001974"/>
    </source>
</evidence>
<dbReference type="AlphaFoldDB" id="R1AST1"/>
<name>R1AST1_9FIRM</name>
<evidence type="ECO:0000256" key="3">
    <source>
        <dbReference type="ARBA" id="ARBA00008562"/>
    </source>
</evidence>
<keyword evidence="17" id="KW-1185">Reference proteome</keyword>
<evidence type="ECO:0000256" key="7">
    <source>
        <dbReference type="ARBA" id="ARBA00022642"/>
    </source>
</evidence>
<dbReference type="PRINTS" id="PR00368">
    <property type="entry name" value="FADPNR"/>
</dbReference>
<dbReference type="GO" id="GO:0034628">
    <property type="term" value="P:'de novo' NAD+ biosynthetic process from L-aspartate"/>
    <property type="evidence" value="ECO:0007669"/>
    <property type="project" value="TreeGrafter"/>
</dbReference>
<evidence type="ECO:0000313" key="16">
    <source>
        <dbReference type="EMBL" id="EOD00213.1"/>
    </source>
</evidence>
<comment type="cofactor">
    <cofactor evidence="1 13">
        <name>FAD</name>
        <dbReference type="ChEBI" id="CHEBI:57692"/>
    </cofactor>
</comment>
<feature type="domain" description="FAD-dependent oxidoreductase 2 FAD-binding" evidence="14">
    <location>
        <begin position="7"/>
        <end position="378"/>
    </location>
</feature>
<evidence type="ECO:0000256" key="8">
    <source>
        <dbReference type="ARBA" id="ARBA00022827"/>
    </source>
</evidence>
<comment type="pathway">
    <text evidence="2 13">Cofactor biosynthesis; NAD(+) biosynthesis; iminoaspartate from L-aspartate (oxidase route): step 1/1.</text>
</comment>
<proteinExistence type="inferred from homology"/>
<comment type="catalytic activity">
    <reaction evidence="10">
        <text>L-aspartate + O2 = iminosuccinate + H2O2</text>
        <dbReference type="Rhea" id="RHEA:25876"/>
        <dbReference type="ChEBI" id="CHEBI:15379"/>
        <dbReference type="ChEBI" id="CHEBI:16240"/>
        <dbReference type="ChEBI" id="CHEBI:29991"/>
        <dbReference type="ChEBI" id="CHEBI:77875"/>
        <dbReference type="EC" id="1.4.3.16"/>
    </reaction>
    <physiologicalReaction direction="left-to-right" evidence="10">
        <dbReference type="Rhea" id="RHEA:25877"/>
    </physiologicalReaction>
</comment>
<dbReference type="PANTHER" id="PTHR42716">
    <property type="entry name" value="L-ASPARTATE OXIDASE"/>
    <property type="match status" value="1"/>
</dbReference>
<feature type="domain" description="Fumarate reductase/succinate dehydrogenase flavoprotein-like C-terminal" evidence="15">
    <location>
        <begin position="429"/>
        <end position="496"/>
    </location>
</feature>
<reference evidence="16 17" key="1">
    <citation type="journal article" date="2015" name="Geomicrobiol. J.">
        <title>Caldisalinibacter kiritimatiensis gen. nov., sp. nov., a moderately thermohalophilic thiosulfate-reducing bacterium from a hypersaline microbial mat.</title>
        <authorList>
            <person name="Ben Hania W."/>
            <person name="Joseph M."/>
            <person name="Fiebig A."/>
            <person name="Bunk B."/>
            <person name="Klenk H.-P."/>
            <person name="Fardeau M.-L."/>
            <person name="Spring S."/>
        </authorList>
    </citation>
    <scope>NUCLEOTIDE SEQUENCE [LARGE SCALE GENOMIC DNA]</scope>
    <source>
        <strain evidence="16 17">L21-TH-D2</strain>
    </source>
</reference>
<dbReference type="InterPro" id="IPR027477">
    <property type="entry name" value="Succ_DH/fumarate_Rdtase_cat_sf"/>
</dbReference>
<comment type="similarity">
    <text evidence="3 13">Belongs to the FAD-dependent oxidoreductase 2 family. NadB subfamily.</text>
</comment>
<dbReference type="NCBIfam" id="TIGR00551">
    <property type="entry name" value="nadB"/>
    <property type="match status" value="1"/>
</dbReference>
<organism evidence="16 17">
    <name type="scientific">Caldisalinibacter kiritimatiensis</name>
    <dbReference type="NCBI Taxonomy" id="1304284"/>
    <lineage>
        <taxon>Bacteria</taxon>
        <taxon>Bacillati</taxon>
        <taxon>Bacillota</taxon>
        <taxon>Tissierellia</taxon>
        <taxon>Tissierellales</taxon>
        <taxon>Thermohalobacteraceae</taxon>
        <taxon>Caldisalinibacter</taxon>
    </lineage>
</organism>
<dbReference type="Proteomes" id="UP000013378">
    <property type="component" value="Unassembled WGS sequence"/>
</dbReference>
<comment type="caution">
    <text evidence="16">The sequence shown here is derived from an EMBL/GenBank/DDBJ whole genome shotgun (WGS) entry which is preliminary data.</text>
</comment>
<dbReference type="Gene3D" id="1.20.58.100">
    <property type="entry name" value="Fumarate reductase/succinate dehydrogenase flavoprotein-like, C-terminal domain"/>
    <property type="match status" value="1"/>
</dbReference>
<evidence type="ECO:0000256" key="11">
    <source>
        <dbReference type="NCBIfam" id="TIGR00551"/>
    </source>
</evidence>
<comment type="function">
    <text evidence="13">Catalyzes the oxidation of L-aspartate to iminoaspartate.</text>
</comment>
<dbReference type="PATRIC" id="fig|1304284.3.peg.1707"/>
<dbReference type="RefSeq" id="WP_006314234.1">
    <property type="nucleotide sequence ID" value="NZ_ARZA01000198.1"/>
</dbReference>
<dbReference type="STRING" id="1304284.L21TH_1740"/>
<evidence type="ECO:0000256" key="4">
    <source>
        <dbReference type="ARBA" id="ARBA00012173"/>
    </source>
</evidence>
<evidence type="ECO:0000256" key="10">
    <source>
        <dbReference type="ARBA" id="ARBA00048305"/>
    </source>
</evidence>